<keyword evidence="2" id="KW-1185">Reference proteome</keyword>
<accession>A0A1E5E1L1</accession>
<dbReference type="AlphaFoldDB" id="A0A1E5E1L1"/>
<dbReference type="InterPro" id="IPR022069">
    <property type="entry name" value="DUF3622"/>
</dbReference>
<name>A0A1E5E1L1_9VIBR</name>
<evidence type="ECO:0008006" key="3">
    <source>
        <dbReference type="Google" id="ProtNLM"/>
    </source>
</evidence>
<comment type="caution">
    <text evidence="1">The sequence shown here is derived from an EMBL/GenBank/DDBJ whole genome shotgun (WGS) entry which is preliminary data.</text>
</comment>
<dbReference type="EMBL" id="AJYK02000068">
    <property type="protein sequence ID" value="OEF25143.1"/>
    <property type="molecule type" value="Genomic_DNA"/>
</dbReference>
<dbReference type="Pfam" id="PF12286">
    <property type="entry name" value="DUF3622"/>
    <property type="match status" value="1"/>
</dbReference>
<dbReference type="Proteomes" id="UP000094070">
    <property type="component" value="Unassembled WGS sequence"/>
</dbReference>
<sequence>MSKKYDFQLIEKRNGWAAEIIRQITSRRTIVSKRQLGFTTEAEAKEWAEKELIEFQKIQTERNKRRSAADKRKKQD</sequence>
<dbReference type="OrthoDB" id="5905915at2"/>
<organism evidence="1 2">
    <name type="scientific">Vibrio rumoiensis 1S-45</name>
    <dbReference type="NCBI Taxonomy" id="1188252"/>
    <lineage>
        <taxon>Bacteria</taxon>
        <taxon>Pseudomonadati</taxon>
        <taxon>Pseudomonadota</taxon>
        <taxon>Gammaproteobacteria</taxon>
        <taxon>Vibrionales</taxon>
        <taxon>Vibrionaceae</taxon>
        <taxon>Vibrio</taxon>
    </lineage>
</organism>
<reference evidence="1 2" key="1">
    <citation type="journal article" date="2012" name="Science">
        <title>Ecological populations of bacteria act as socially cohesive units of antibiotic production and resistance.</title>
        <authorList>
            <person name="Cordero O.X."/>
            <person name="Wildschutte H."/>
            <person name="Kirkup B."/>
            <person name="Proehl S."/>
            <person name="Ngo L."/>
            <person name="Hussain F."/>
            <person name="Le Roux F."/>
            <person name="Mincer T."/>
            <person name="Polz M.F."/>
        </authorList>
    </citation>
    <scope>NUCLEOTIDE SEQUENCE [LARGE SCALE GENOMIC DNA]</scope>
    <source>
        <strain evidence="1 2">1S-45</strain>
    </source>
</reference>
<dbReference type="RefSeq" id="WP_017026078.1">
    <property type="nucleotide sequence ID" value="NZ_AJYK02000068.1"/>
</dbReference>
<evidence type="ECO:0000313" key="2">
    <source>
        <dbReference type="Proteomes" id="UP000094070"/>
    </source>
</evidence>
<proteinExistence type="predicted"/>
<gene>
    <name evidence="1" type="ORF">A1QC_09685</name>
</gene>
<evidence type="ECO:0000313" key="1">
    <source>
        <dbReference type="EMBL" id="OEF25143.1"/>
    </source>
</evidence>
<dbReference type="eggNOG" id="ENOG5033DVG">
    <property type="taxonomic scope" value="Bacteria"/>
</dbReference>
<protein>
    <recommendedName>
        <fullName evidence="3">DUF3622 domain-containing protein</fullName>
    </recommendedName>
</protein>